<dbReference type="AlphaFoldDB" id="A0A4Y2TS19"/>
<evidence type="ECO:0000313" key="1">
    <source>
        <dbReference type="EMBL" id="GBO02464.1"/>
    </source>
</evidence>
<dbReference type="PANTHER" id="PTHR36688">
    <property type="entry name" value="ENDO/EXONUCLEASE/PHOSPHATASE DOMAIN-CONTAINING PROTEIN"/>
    <property type="match status" value="1"/>
</dbReference>
<comment type="caution">
    <text evidence="1">The sequence shown here is derived from an EMBL/GenBank/DDBJ whole genome shotgun (WGS) entry which is preliminary data.</text>
</comment>
<accession>A0A4Y2TS19</accession>
<dbReference type="EMBL" id="BGPR01030138">
    <property type="protein sequence ID" value="GBO02464.1"/>
    <property type="molecule type" value="Genomic_DNA"/>
</dbReference>
<dbReference type="InterPro" id="IPR052560">
    <property type="entry name" value="RdDP_mobile_element"/>
</dbReference>
<sequence length="404" mass="46046">MNKFTRFQGGQNPALLDLSICSADLFSHCQLEVSLDQYDSDHCPILVSLSGFGVRTIRTRSYINWRQFSTKINHYLDKSLEIKSTNAFIQIFHSCSVSSSCRFSSSSRKHSPWWDAHCNYLKALKRRLLRRAKSYRDPTNWSAYKKMAARLRKYIKTRKRSFWERTCEETARSHNTFRIIKAMLSKDGTPCSLHLVLVSGMTLSSPVAQANAIATNILKKAQNQKIPMDFSCDSSEDNLSRSLHLPFAMKELNVALSKMRNKSPGKDGITKKMISSLSHSNLFRVLGLFNDLLSSVTVPESWRMSKIIPILKPGKNASEVTSYRPIALTSVFCKLFERMLIARLLKFYLQKNFFSPFQAVFLPYKGCDTLSAVVLHKILTARARKHFVYGNSFDLKAALCGTMD</sequence>
<evidence type="ECO:0008006" key="3">
    <source>
        <dbReference type="Google" id="ProtNLM"/>
    </source>
</evidence>
<protein>
    <recommendedName>
        <fullName evidence="3">Reverse transcriptase domain-containing protein</fullName>
    </recommendedName>
</protein>
<reference evidence="1 2" key="1">
    <citation type="journal article" date="2019" name="Sci. Rep.">
        <title>Orb-weaving spider Araneus ventricosus genome elucidates the spidroin gene catalogue.</title>
        <authorList>
            <person name="Kono N."/>
            <person name="Nakamura H."/>
            <person name="Ohtoshi R."/>
            <person name="Moran D.A.P."/>
            <person name="Shinohara A."/>
            <person name="Yoshida Y."/>
            <person name="Fujiwara M."/>
            <person name="Mori M."/>
            <person name="Tomita M."/>
            <person name="Arakawa K."/>
        </authorList>
    </citation>
    <scope>NUCLEOTIDE SEQUENCE [LARGE SCALE GENOMIC DNA]</scope>
</reference>
<evidence type="ECO:0000313" key="2">
    <source>
        <dbReference type="Proteomes" id="UP000499080"/>
    </source>
</evidence>
<gene>
    <name evidence="1" type="ORF">AVEN_180471_1</name>
</gene>
<proteinExistence type="predicted"/>
<dbReference type="PANTHER" id="PTHR36688:SF2">
    <property type="entry name" value="ENDONUCLEASE_EXONUCLEASE_PHOSPHATASE DOMAIN-CONTAINING PROTEIN"/>
    <property type="match status" value="1"/>
</dbReference>
<dbReference type="Proteomes" id="UP000499080">
    <property type="component" value="Unassembled WGS sequence"/>
</dbReference>
<organism evidence="1 2">
    <name type="scientific">Araneus ventricosus</name>
    <name type="common">Orbweaver spider</name>
    <name type="synonym">Epeira ventricosa</name>
    <dbReference type="NCBI Taxonomy" id="182803"/>
    <lineage>
        <taxon>Eukaryota</taxon>
        <taxon>Metazoa</taxon>
        <taxon>Ecdysozoa</taxon>
        <taxon>Arthropoda</taxon>
        <taxon>Chelicerata</taxon>
        <taxon>Arachnida</taxon>
        <taxon>Araneae</taxon>
        <taxon>Araneomorphae</taxon>
        <taxon>Entelegynae</taxon>
        <taxon>Araneoidea</taxon>
        <taxon>Araneidae</taxon>
        <taxon>Araneus</taxon>
    </lineage>
</organism>
<keyword evidence="2" id="KW-1185">Reference proteome</keyword>
<name>A0A4Y2TS19_ARAVE</name>